<evidence type="ECO:0000313" key="1">
    <source>
        <dbReference type="EMBL" id="RHY98579.1"/>
    </source>
</evidence>
<reference evidence="3 4" key="1">
    <citation type="submission" date="2018-08" db="EMBL/GenBank/DDBJ databases">
        <title>Aphanomyces genome sequencing and annotation.</title>
        <authorList>
            <person name="Minardi D."/>
            <person name="Oidtmann B."/>
            <person name="Van Der Giezen M."/>
            <person name="Studholme D.J."/>
        </authorList>
    </citation>
    <scope>NUCLEOTIDE SEQUENCE [LARGE SCALE GENOMIC DNA]</scope>
    <source>
        <strain evidence="2 3">Da</strain>
        <strain evidence="1 4">Sv</strain>
    </source>
</reference>
<protein>
    <submittedName>
        <fullName evidence="2">Uncharacterized protein</fullName>
    </submittedName>
</protein>
<evidence type="ECO:0000313" key="3">
    <source>
        <dbReference type="Proteomes" id="UP000285430"/>
    </source>
</evidence>
<organism evidence="2 3">
    <name type="scientific">Aphanomyces astaci</name>
    <name type="common">Crayfish plague agent</name>
    <dbReference type="NCBI Taxonomy" id="112090"/>
    <lineage>
        <taxon>Eukaryota</taxon>
        <taxon>Sar</taxon>
        <taxon>Stramenopiles</taxon>
        <taxon>Oomycota</taxon>
        <taxon>Saprolegniomycetes</taxon>
        <taxon>Saprolegniales</taxon>
        <taxon>Verrucalvaceae</taxon>
        <taxon>Aphanomyces</taxon>
    </lineage>
</organism>
<dbReference type="Proteomes" id="UP000285430">
    <property type="component" value="Unassembled WGS sequence"/>
</dbReference>
<dbReference type="VEuPathDB" id="FungiDB:H257_16617"/>
<gene>
    <name evidence="1" type="ORF">DYB35_008768</name>
    <name evidence="2" type="ORF">DYB37_011545</name>
</gene>
<name>A0A3R6YHM9_APHAT</name>
<evidence type="ECO:0000313" key="2">
    <source>
        <dbReference type="EMBL" id="RHZ31301.1"/>
    </source>
</evidence>
<proteinExistence type="predicted"/>
<sequence length="153" mass="17452">MLQLTDDDVSRMKSLGREVCTHVAYSARRTESSRSPVRWTTIGFENHVELFTGQDLDDTNRTLAYMCGVTHLSATIDQVADLFNATDVDVPHVRDFYAEFHADWMHSQIVAPIRSRSRQYPRHMISLKTATMVSPTATSSRDFVYLEVLVLIL</sequence>
<dbReference type="EMBL" id="QUTG01001854">
    <property type="protein sequence ID" value="RHY98579.1"/>
    <property type="molecule type" value="Genomic_DNA"/>
</dbReference>
<accession>A0A3R6YHM9</accession>
<dbReference type="AlphaFoldDB" id="A0A3R6YHM9"/>
<dbReference type="Proteomes" id="UP000285712">
    <property type="component" value="Unassembled WGS sequence"/>
</dbReference>
<comment type="caution">
    <text evidence="2">The sequence shown here is derived from an EMBL/GenBank/DDBJ whole genome shotgun (WGS) entry which is preliminary data.</text>
</comment>
<dbReference type="EMBL" id="QUTH01001228">
    <property type="protein sequence ID" value="RHZ31301.1"/>
    <property type="molecule type" value="Genomic_DNA"/>
</dbReference>
<evidence type="ECO:0000313" key="4">
    <source>
        <dbReference type="Proteomes" id="UP000285712"/>
    </source>
</evidence>